<evidence type="ECO:0000256" key="1">
    <source>
        <dbReference type="SAM" id="MobiDB-lite"/>
    </source>
</evidence>
<accession>A0AAD6UET7</accession>
<organism evidence="2 3">
    <name type="scientific">Mycena belliarum</name>
    <dbReference type="NCBI Taxonomy" id="1033014"/>
    <lineage>
        <taxon>Eukaryota</taxon>
        <taxon>Fungi</taxon>
        <taxon>Dikarya</taxon>
        <taxon>Basidiomycota</taxon>
        <taxon>Agaricomycotina</taxon>
        <taxon>Agaricomycetes</taxon>
        <taxon>Agaricomycetidae</taxon>
        <taxon>Agaricales</taxon>
        <taxon>Marasmiineae</taxon>
        <taxon>Mycenaceae</taxon>
        <taxon>Mycena</taxon>
    </lineage>
</organism>
<gene>
    <name evidence="2" type="ORF">B0H15DRAFT_465537</name>
</gene>
<dbReference type="AlphaFoldDB" id="A0AAD6UET7"/>
<reference evidence="2" key="1">
    <citation type="submission" date="2023-03" db="EMBL/GenBank/DDBJ databases">
        <title>Massive genome expansion in bonnet fungi (Mycena s.s.) driven by repeated elements and novel gene families across ecological guilds.</title>
        <authorList>
            <consortium name="Lawrence Berkeley National Laboratory"/>
            <person name="Harder C.B."/>
            <person name="Miyauchi S."/>
            <person name="Viragh M."/>
            <person name="Kuo A."/>
            <person name="Thoen E."/>
            <person name="Andreopoulos B."/>
            <person name="Lu D."/>
            <person name="Skrede I."/>
            <person name="Drula E."/>
            <person name="Henrissat B."/>
            <person name="Morin E."/>
            <person name="Kohler A."/>
            <person name="Barry K."/>
            <person name="LaButti K."/>
            <person name="Morin E."/>
            <person name="Salamov A."/>
            <person name="Lipzen A."/>
            <person name="Mereny Z."/>
            <person name="Hegedus B."/>
            <person name="Baldrian P."/>
            <person name="Stursova M."/>
            <person name="Weitz H."/>
            <person name="Taylor A."/>
            <person name="Grigoriev I.V."/>
            <person name="Nagy L.G."/>
            <person name="Martin F."/>
            <person name="Kauserud H."/>
        </authorList>
    </citation>
    <scope>NUCLEOTIDE SEQUENCE</scope>
    <source>
        <strain evidence="2">CBHHK173m</strain>
    </source>
</reference>
<dbReference type="EMBL" id="JARJCN010000005">
    <property type="protein sequence ID" value="KAJ7100965.1"/>
    <property type="molecule type" value="Genomic_DNA"/>
</dbReference>
<protein>
    <submittedName>
        <fullName evidence="2">Uncharacterized protein</fullName>
    </submittedName>
</protein>
<feature type="region of interest" description="Disordered" evidence="1">
    <location>
        <begin position="104"/>
        <end position="139"/>
    </location>
</feature>
<name>A0AAD6UET7_9AGAR</name>
<feature type="compositionally biased region" description="Basic and acidic residues" evidence="1">
    <location>
        <begin position="30"/>
        <end position="53"/>
    </location>
</feature>
<evidence type="ECO:0000313" key="3">
    <source>
        <dbReference type="Proteomes" id="UP001222325"/>
    </source>
</evidence>
<comment type="caution">
    <text evidence="2">The sequence shown here is derived from an EMBL/GenBank/DDBJ whole genome shotgun (WGS) entry which is preliminary data.</text>
</comment>
<keyword evidence="3" id="KW-1185">Reference proteome</keyword>
<feature type="region of interest" description="Disordered" evidence="1">
    <location>
        <begin position="23"/>
        <end position="53"/>
    </location>
</feature>
<proteinExistence type="predicted"/>
<dbReference type="Proteomes" id="UP001222325">
    <property type="component" value="Unassembled WGS sequence"/>
</dbReference>
<sequence length="189" mass="20655">MKVLPRAVKVVRHPTTELRQLQSLPYLHPTIEHASPRGKERRSSSSDARRDYVDPSYARVGGLPRAIIAHALPPRLLLQSPPTHHTRGPPRPLPPVSLLVLPCGGGDGPLHAPDTKAPLSDVPRPRDSSASSSRHRRHASIAAPFRCPRYNGSLVPRPASLIALIGGRGYGVFGIWARPVLPRLQRSTR</sequence>
<evidence type="ECO:0000313" key="2">
    <source>
        <dbReference type="EMBL" id="KAJ7100965.1"/>
    </source>
</evidence>